<evidence type="ECO:0000313" key="2">
    <source>
        <dbReference type="Proteomes" id="UP001163293"/>
    </source>
</evidence>
<dbReference type="EMBL" id="CP101185">
    <property type="protein sequence ID" value="UYV99230.1"/>
    <property type="molecule type" value="Genomic_DNA"/>
</dbReference>
<organism evidence="1 2">
    <name type="scientific">Paenarthrobacter ureafaciens</name>
    <dbReference type="NCBI Taxonomy" id="37931"/>
    <lineage>
        <taxon>Bacteria</taxon>
        <taxon>Bacillati</taxon>
        <taxon>Actinomycetota</taxon>
        <taxon>Actinomycetes</taxon>
        <taxon>Micrococcales</taxon>
        <taxon>Micrococcaceae</taxon>
        <taxon>Paenarthrobacter</taxon>
    </lineage>
</organism>
<evidence type="ECO:0000313" key="1">
    <source>
        <dbReference type="EMBL" id="UYV99230.1"/>
    </source>
</evidence>
<dbReference type="InterPro" id="IPR025447">
    <property type="entry name" value="DUF4192"/>
</dbReference>
<accession>A0AAX3EM72</accession>
<sequence length="439" mass="46318">MTIKQTLSIHQPEDVLGYIPHLLGYWPRESLVAITMQGKALGATLRVDLPPADNPHAQADFAAYVRNQLLADERADGVLLALYSAAGWDDGSVLDWTMPLLGILQEALAPVDLTVRDAWLIGDDYWRSAFCTDLSCCPVPGLPLERIHNSRISAEMVYRGSTVGAAPDSTVDPPKLALPGRPAVDVLEAEQRFEDQLLESGRSECCFDAVLDAWAQVLERCPRADGLGPSDIAGAVFGGPAGSELMGFLRATLAVPAWRDAVIVMAAADVASAKAGGRAFDLFSGDNSSSLPFDPLALGLAMPPAAAAGAASNGRSPEETGDTLLDGMPGVPSYGGVLLGEEPEIPDWRLLDSLGRILSALSYDDEEGGLAAAALTLQGWVAWAKGNGSLAHASLLRAAAAHPGYRLADLLDDVLGQGTICGWARRPESAWGIYKASRN</sequence>
<protein>
    <submittedName>
        <fullName evidence="1">DUF4192 domain-containing protein</fullName>
    </submittedName>
</protein>
<gene>
    <name evidence="1" type="ORF">NL394_08530</name>
</gene>
<dbReference type="Proteomes" id="UP001163293">
    <property type="component" value="Chromosome"/>
</dbReference>
<proteinExistence type="predicted"/>
<reference evidence="1" key="1">
    <citation type="submission" date="2022-07" db="EMBL/GenBank/DDBJ databases">
        <authorList>
            <person name="Wu T."/>
        </authorList>
    </citation>
    <scope>NUCLEOTIDE SEQUENCE</scope>
    <source>
        <strain evidence="1">SD-1</strain>
    </source>
</reference>
<keyword evidence="2" id="KW-1185">Reference proteome</keyword>
<dbReference type="Pfam" id="PF13830">
    <property type="entry name" value="DUF4192"/>
    <property type="match status" value="2"/>
</dbReference>
<dbReference type="AlphaFoldDB" id="A0AAX3EM72"/>
<dbReference type="RefSeq" id="WP_168529690.1">
    <property type="nucleotide sequence ID" value="NZ_CP043010.1"/>
</dbReference>
<name>A0AAX3EM72_PAEUR</name>